<comment type="caution">
    <text evidence="3">The sequence shown here is derived from an EMBL/GenBank/DDBJ whole genome shotgun (WGS) entry which is preliminary data.</text>
</comment>
<keyword evidence="4" id="KW-1185">Reference proteome</keyword>
<accession>A0ABS5FDG8</accession>
<dbReference type="Pfam" id="PF13193">
    <property type="entry name" value="AMP-binding_C"/>
    <property type="match status" value="1"/>
</dbReference>
<name>A0ABS5FDG8_9BRAD</name>
<feature type="domain" description="AMP-binding enzyme C-terminal" evidence="2">
    <location>
        <begin position="423"/>
        <end position="498"/>
    </location>
</feature>
<dbReference type="InterPro" id="IPR000873">
    <property type="entry name" value="AMP-dep_synth/lig_dom"/>
</dbReference>
<dbReference type="InterPro" id="IPR042099">
    <property type="entry name" value="ANL_N_sf"/>
</dbReference>
<sequence>MLMPDFLWNNELRRGEKLALICRDQRQTYGQLASRVRRMANALSGLGIRPRDRVAILSSNSIEHVEMVFAIASMGATWVPLNTRLSASELSFIIENSEAVAVVYSEDLLPTVEQIDRKVGNVRWWISIGDKPAIGEAYERLVQQAADKPAEALVSPDDLFTVMYTSGTTGRPKGVMLPHRSFFLGTIYSSLALKAVESDVKLQAVPQFHAGGQIYQLTYFATGSTIVILPRWEAGAVFDLIERERVTIGSFVPSMLLMLLEEPRIRKTDFRSLQRVVYGAAPIPEDRLALAMELTGAGFQQTYGQTESGVLVSVLDEADHRRGLTTERALLRSCGRQMVGYELRVVDDESSTCPDGQVGEVAIKSESLMTGYWKRPDATAKSLKGGWLHTGDLAYRAPSGHFFIVDRKTDLIISGGENVYPIEVENVISGHPDVLDVAVIGVPDDRWGEAVKAVVVARTGTSPAPDAIIEFCRGKLGGFKIPKSVDFIEAIPRNASGKITKNPLREKYWAGRTRNI</sequence>
<dbReference type="InterPro" id="IPR050237">
    <property type="entry name" value="ATP-dep_AMP-bd_enzyme"/>
</dbReference>
<dbReference type="PANTHER" id="PTHR43767">
    <property type="entry name" value="LONG-CHAIN-FATTY-ACID--COA LIGASE"/>
    <property type="match status" value="1"/>
</dbReference>
<dbReference type="InterPro" id="IPR025110">
    <property type="entry name" value="AMP-bd_C"/>
</dbReference>
<dbReference type="SUPFAM" id="SSF56801">
    <property type="entry name" value="Acetyl-CoA synthetase-like"/>
    <property type="match status" value="1"/>
</dbReference>
<dbReference type="NCBIfam" id="NF004837">
    <property type="entry name" value="PRK06187.1"/>
    <property type="match status" value="1"/>
</dbReference>
<gene>
    <name evidence="3" type="ORF">JQ615_05355</name>
</gene>
<organism evidence="3 4">
    <name type="scientific">Bradyrhizobium jicamae</name>
    <dbReference type="NCBI Taxonomy" id="280332"/>
    <lineage>
        <taxon>Bacteria</taxon>
        <taxon>Pseudomonadati</taxon>
        <taxon>Pseudomonadota</taxon>
        <taxon>Alphaproteobacteria</taxon>
        <taxon>Hyphomicrobiales</taxon>
        <taxon>Nitrobacteraceae</taxon>
        <taxon>Bradyrhizobium</taxon>
    </lineage>
</organism>
<dbReference type="GO" id="GO:0016874">
    <property type="term" value="F:ligase activity"/>
    <property type="evidence" value="ECO:0007669"/>
    <property type="project" value="UniProtKB-KW"/>
</dbReference>
<proteinExistence type="predicted"/>
<dbReference type="Pfam" id="PF00501">
    <property type="entry name" value="AMP-binding"/>
    <property type="match status" value="1"/>
</dbReference>
<dbReference type="InterPro" id="IPR020845">
    <property type="entry name" value="AMP-binding_CS"/>
</dbReference>
<dbReference type="InterPro" id="IPR045851">
    <property type="entry name" value="AMP-bd_C_sf"/>
</dbReference>
<feature type="domain" description="AMP-dependent synthetase/ligase" evidence="1">
    <location>
        <begin position="13"/>
        <end position="373"/>
    </location>
</feature>
<dbReference type="Gene3D" id="3.30.300.30">
    <property type="match status" value="1"/>
</dbReference>
<dbReference type="PROSITE" id="PS00455">
    <property type="entry name" value="AMP_BINDING"/>
    <property type="match status" value="1"/>
</dbReference>
<keyword evidence="3" id="KW-0436">Ligase</keyword>
<evidence type="ECO:0000313" key="3">
    <source>
        <dbReference type="EMBL" id="MBR0794820.1"/>
    </source>
</evidence>
<dbReference type="Proteomes" id="UP001315278">
    <property type="component" value="Unassembled WGS sequence"/>
</dbReference>
<evidence type="ECO:0000259" key="1">
    <source>
        <dbReference type="Pfam" id="PF00501"/>
    </source>
</evidence>
<dbReference type="RefSeq" id="WP_212396777.1">
    <property type="nucleotide sequence ID" value="NZ_JAFCJH010000004.1"/>
</dbReference>
<evidence type="ECO:0000313" key="4">
    <source>
        <dbReference type="Proteomes" id="UP001315278"/>
    </source>
</evidence>
<dbReference type="PANTHER" id="PTHR43767:SF7">
    <property type="entry name" value="MEDIUM_LONG-CHAIN-FATTY-ACID--COA LIGASE FADD8"/>
    <property type="match status" value="1"/>
</dbReference>
<protein>
    <submittedName>
        <fullName evidence="3">Long-chain-fatty-acid--CoA ligase</fullName>
    </submittedName>
</protein>
<dbReference type="CDD" id="cd17631">
    <property type="entry name" value="FACL_FadD13-like"/>
    <property type="match status" value="1"/>
</dbReference>
<dbReference type="EMBL" id="JAFCJH010000004">
    <property type="protein sequence ID" value="MBR0794820.1"/>
    <property type="molecule type" value="Genomic_DNA"/>
</dbReference>
<reference evidence="4" key="1">
    <citation type="journal article" date="2021" name="ISME J.">
        <title>Evolutionary origin and ecological implication of a unique nif island in free-living Bradyrhizobium lineages.</title>
        <authorList>
            <person name="Tao J."/>
        </authorList>
    </citation>
    <scope>NUCLEOTIDE SEQUENCE [LARGE SCALE GENOMIC DNA]</scope>
    <source>
        <strain evidence="4">SZCCT0434</strain>
    </source>
</reference>
<evidence type="ECO:0000259" key="2">
    <source>
        <dbReference type="Pfam" id="PF13193"/>
    </source>
</evidence>
<dbReference type="Gene3D" id="3.40.50.12780">
    <property type="entry name" value="N-terminal domain of ligase-like"/>
    <property type="match status" value="1"/>
</dbReference>